<organism evidence="2 3">
    <name type="scientific">Stappia indica</name>
    <dbReference type="NCBI Taxonomy" id="538381"/>
    <lineage>
        <taxon>Bacteria</taxon>
        <taxon>Pseudomonadati</taxon>
        <taxon>Pseudomonadota</taxon>
        <taxon>Alphaproteobacteria</taxon>
        <taxon>Hyphomicrobiales</taxon>
        <taxon>Stappiaceae</taxon>
        <taxon>Stappia</taxon>
    </lineage>
</organism>
<sequence length="67" mass="7429">MTVGRQPKGEVYFEFYPVGRQVKVTAIDATTGIEVVVLGPVQATQSDLQQLALRKLMRRLAEEAPAR</sequence>
<accession>A0A285SA78</accession>
<dbReference type="STRING" id="538381.GCA_001696535_00097"/>
<feature type="domain" description="DUF6898" evidence="1">
    <location>
        <begin position="9"/>
        <end position="62"/>
    </location>
</feature>
<gene>
    <name evidence="2" type="ORF">SAMN05421512_104298</name>
</gene>
<dbReference type="EMBL" id="OBML01000004">
    <property type="protein sequence ID" value="SOC03986.1"/>
    <property type="molecule type" value="Genomic_DNA"/>
</dbReference>
<proteinExistence type="predicted"/>
<protein>
    <recommendedName>
        <fullName evidence="1">DUF6898 domain-containing protein</fullName>
    </recommendedName>
</protein>
<dbReference type="RefSeq" id="WP_067333298.1">
    <property type="nucleotide sequence ID" value="NZ_JAJGNR010000005.1"/>
</dbReference>
<keyword evidence="3" id="KW-1185">Reference proteome</keyword>
<reference evidence="2 3" key="1">
    <citation type="submission" date="2017-08" db="EMBL/GenBank/DDBJ databases">
        <authorList>
            <person name="de Groot N.N."/>
        </authorList>
    </citation>
    <scope>NUCLEOTIDE SEQUENCE [LARGE SCALE GENOMIC DNA]</scope>
    <source>
        <strain evidence="2 3">USBA 352</strain>
    </source>
</reference>
<dbReference type="InterPro" id="IPR054193">
    <property type="entry name" value="DUF6898"/>
</dbReference>
<dbReference type="OrthoDB" id="8454594at2"/>
<dbReference type="Pfam" id="PF21839">
    <property type="entry name" value="DUF6898"/>
    <property type="match status" value="1"/>
</dbReference>
<evidence type="ECO:0000313" key="2">
    <source>
        <dbReference type="EMBL" id="SOC03986.1"/>
    </source>
</evidence>
<evidence type="ECO:0000259" key="1">
    <source>
        <dbReference type="Pfam" id="PF21839"/>
    </source>
</evidence>
<dbReference type="Proteomes" id="UP000219331">
    <property type="component" value="Unassembled WGS sequence"/>
</dbReference>
<dbReference type="AlphaFoldDB" id="A0A285SA78"/>
<evidence type="ECO:0000313" key="3">
    <source>
        <dbReference type="Proteomes" id="UP000219331"/>
    </source>
</evidence>
<name>A0A285SA78_9HYPH</name>